<dbReference type="InterPro" id="IPR042100">
    <property type="entry name" value="Bug_dom1"/>
</dbReference>
<dbReference type="PANTHER" id="PTHR42928:SF5">
    <property type="entry name" value="BLR1237 PROTEIN"/>
    <property type="match status" value="1"/>
</dbReference>
<comment type="similarity">
    <text evidence="1">Belongs to the UPF0065 (bug) family.</text>
</comment>
<evidence type="ECO:0000256" key="2">
    <source>
        <dbReference type="SAM" id="SignalP"/>
    </source>
</evidence>
<dbReference type="SUPFAM" id="SSF53850">
    <property type="entry name" value="Periplasmic binding protein-like II"/>
    <property type="match status" value="1"/>
</dbReference>
<comment type="caution">
    <text evidence="3">The sequence shown here is derived from an EMBL/GenBank/DDBJ whole genome shotgun (WGS) entry which is preliminary data.</text>
</comment>
<dbReference type="PANTHER" id="PTHR42928">
    <property type="entry name" value="TRICARBOXYLATE-BINDING PROTEIN"/>
    <property type="match status" value="1"/>
</dbReference>
<dbReference type="AlphaFoldDB" id="A0A3R7EZ25"/>
<gene>
    <name evidence="3" type="ORF">CE154_011325</name>
</gene>
<dbReference type="InterPro" id="IPR006311">
    <property type="entry name" value="TAT_signal"/>
</dbReference>
<dbReference type="RefSeq" id="WP_094438171.1">
    <property type="nucleotide sequence ID" value="NZ_NKDB02000002.1"/>
</dbReference>
<dbReference type="Gene3D" id="3.40.190.10">
    <property type="entry name" value="Periplasmic binding protein-like II"/>
    <property type="match status" value="1"/>
</dbReference>
<dbReference type="PROSITE" id="PS51318">
    <property type="entry name" value="TAT"/>
    <property type="match status" value="1"/>
</dbReference>
<reference evidence="3 4" key="1">
    <citation type="submission" date="2018-09" db="EMBL/GenBank/DDBJ databases">
        <title>Genome comparison of Alicycliphilus sp. BQ1, a polyurethanolytic bacterium, with its closest phylogenetic relatives Alicycliphilus denitrificans BC and K601, unable to attack polyurethane.</title>
        <authorList>
            <person name="Loza-Tavera H."/>
            <person name="Lozano L."/>
            <person name="Cevallos M."/>
            <person name="Maya-Lucas O."/>
            <person name="Garcia-Mena J."/>
            <person name="Hernandez J."/>
        </authorList>
    </citation>
    <scope>NUCLEOTIDE SEQUENCE [LARGE SCALE GENOMIC DNA]</scope>
    <source>
        <strain evidence="3 4">BQ1</strain>
    </source>
</reference>
<dbReference type="Pfam" id="PF03401">
    <property type="entry name" value="TctC"/>
    <property type="match status" value="1"/>
</dbReference>
<dbReference type="Gene3D" id="3.40.190.150">
    <property type="entry name" value="Bordetella uptake gene, domain 1"/>
    <property type="match status" value="1"/>
</dbReference>
<proteinExistence type="inferred from homology"/>
<organism evidence="3 4">
    <name type="scientific">Alicycliphilus denitrificans</name>
    <dbReference type="NCBI Taxonomy" id="179636"/>
    <lineage>
        <taxon>Bacteria</taxon>
        <taxon>Pseudomonadati</taxon>
        <taxon>Pseudomonadota</taxon>
        <taxon>Betaproteobacteria</taxon>
        <taxon>Burkholderiales</taxon>
        <taxon>Comamonadaceae</taxon>
        <taxon>Alicycliphilus</taxon>
    </lineage>
</organism>
<keyword evidence="2" id="KW-0732">Signal</keyword>
<sequence>MSLDLEQSRRAMGRRDLLALGAAALAAHALPARASEAWPAKPIRIIAGQAPGSSNDSTARAFADYAAQKLGVPVVVENKPGGLGMIAAESVARSTPDGYTLLLSLHSQPAQAPALLKKLSIDTDKDLLPIAAMGVGPVVAVVNKDFPVQTLEQAIAYSKKKPINVGNYSIGSGWQLMLAQLAKDTGGQFNVVNYKGTGAMLMDLYAGTIDMGAGSLAGMGAGLDKGAVRPVVITVGDKSRRLPGIPRWVDAGFKGPAYEDLAECNMLFAPAGTPPEVVRRLADLFTSSVTESPRIKAVRETLHEEGPILTGDPLRQFIQRTWPSYRRLTRELNLVVD</sequence>
<evidence type="ECO:0000256" key="1">
    <source>
        <dbReference type="ARBA" id="ARBA00006987"/>
    </source>
</evidence>
<accession>A0A3R7EZ25</accession>
<dbReference type="PIRSF" id="PIRSF017082">
    <property type="entry name" value="YflP"/>
    <property type="match status" value="1"/>
</dbReference>
<feature type="signal peptide" evidence="2">
    <location>
        <begin position="1"/>
        <end position="34"/>
    </location>
</feature>
<evidence type="ECO:0000313" key="4">
    <source>
        <dbReference type="Proteomes" id="UP000216225"/>
    </source>
</evidence>
<feature type="chain" id="PRO_5018607794" evidence="2">
    <location>
        <begin position="35"/>
        <end position="337"/>
    </location>
</feature>
<evidence type="ECO:0000313" key="3">
    <source>
        <dbReference type="EMBL" id="RKJ96609.1"/>
    </source>
</evidence>
<dbReference type="Proteomes" id="UP000216225">
    <property type="component" value="Unassembled WGS sequence"/>
</dbReference>
<dbReference type="EMBL" id="NKDB02000002">
    <property type="protein sequence ID" value="RKJ96609.1"/>
    <property type="molecule type" value="Genomic_DNA"/>
</dbReference>
<dbReference type="InterPro" id="IPR005064">
    <property type="entry name" value="BUG"/>
</dbReference>
<name>A0A3R7EZ25_9BURK</name>
<dbReference type="CDD" id="cd07012">
    <property type="entry name" value="PBP2_Bug_TTT"/>
    <property type="match status" value="1"/>
</dbReference>
<protein>
    <submittedName>
        <fullName evidence="3">Tripartite tricarboxylate transporter substrate binding protein</fullName>
    </submittedName>
</protein>